<name>A0A9E7EJT7_9LILI</name>
<proteinExistence type="predicted"/>
<evidence type="ECO:0000313" key="2">
    <source>
        <dbReference type="EMBL" id="URD78338.1"/>
    </source>
</evidence>
<organism evidence="2 3">
    <name type="scientific">Musa troglodytarum</name>
    <name type="common">fe'i banana</name>
    <dbReference type="NCBI Taxonomy" id="320322"/>
    <lineage>
        <taxon>Eukaryota</taxon>
        <taxon>Viridiplantae</taxon>
        <taxon>Streptophyta</taxon>
        <taxon>Embryophyta</taxon>
        <taxon>Tracheophyta</taxon>
        <taxon>Spermatophyta</taxon>
        <taxon>Magnoliopsida</taxon>
        <taxon>Liliopsida</taxon>
        <taxon>Zingiberales</taxon>
        <taxon>Musaceae</taxon>
        <taxon>Musa</taxon>
    </lineage>
</organism>
<dbReference type="AlphaFoldDB" id="A0A9E7EJT7"/>
<evidence type="ECO:0000256" key="1">
    <source>
        <dbReference type="SAM" id="MobiDB-lite"/>
    </source>
</evidence>
<protein>
    <submittedName>
        <fullName evidence="2">Uncharacterized protein</fullName>
    </submittedName>
</protein>
<sequence>EAKSLEKIRGLFASGATKREEGCLLEVASSSTSSGVDLRVMKRRCLPTPAFRLSEGMSAGKRPTWARGSPHGPSVEVSRGPLNPLVKIPPPASSVRDPDPAGVWDRDPSAAGGLDPTHYQYMTTLVDRLRDTGALISQLSRANVALEIDLRVVELYLELNLALHRVEETARRAEEIQAEAMMAKVIVAKSIAEGEQKVEALRYELHDARRWLGEATKETR</sequence>
<keyword evidence="3" id="KW-1185">Reference proteome</keyword>
<evidence type="ECO:0000313" key="3">
    <source>
        <dbReference type="Proteomes" id="UP001055439"/>
    </source>
</evidence>
<gene>
    <name evidence="2" type="ORF">MUK42_07016</name>
</gene>
<dbReference type="EMBL" id="CP097503">
    <property type="protein sequence ID" value="URD78338.1"/>
    <property type="molecule type" value="Genomic_DNA"/>
</dbReference>
<feature type="non-terminal residue" evidence="2">
    <location>
        <position position="1"/>
    </location>
</feature>
<dbReference type="Proteomes" id="UP001055439">
    <property type="component" value="Chromosome 10"/>
</dbReference>
<reference evidence="2" key="1">
    <citation type="submission" date="2022-05" db="EMBL/GenBank/DDBJ databases">
        <title>The Musa troglodytarum L. genome provides insights into the mechanism of non-climacteric behaviour and enrichment of carotenoids.</title>
        <authorList>
            <person name="Wang J."/>
        </authorList>
    </citation>
    <scope>NUCLEOTIDE SEQUENCE</scope>
    <source>
        <tissue evidence="2">Leaf</tissue>
    </source>
</reference>
<feature type="region of interest" description="Disordered" evidence="1">
    <location>
        <begin position="57"/>
        <end position="83"/>
    </location>
</feature>
<accession>A0A9E7EJT7</accession>